<dbReference type="EMBL" id="QTSX02003175">
    <property type="protein sequence ID" value="KAJ9071529.1"/>
    <property type="molecule type" value="Genomic_DNA"/>
</dbReference>
<keyword evidence="2" id="KW-1185">Reference proteome</keyword>
<reference evidence="1" key="1">
    <citation type="submission" date="2022-04" db="EMBL/GenBank/DDBJ databases">
        <title>Genome of the entomopathogenic fungus Entomophthora muscae.</title>
        <authorList>
            <person name="Elya C."/>
            <person name="Lovett B.R."/>
            <person name="Lee E."/>
            <person name="Macias A.M."/>
            <person name="Hajek A.E."/>
            <person name="De Bivort B.L."/>
            <person name="Kasson M.T."/>
            <person name="De Fine Licht H.H."/>
            <person name="Stajich J.E."/>
        </authorList>
    </citation>
    <scope>NUCLEOTIDE SEQUENCE</scope>
    <source>
        <strain evidence="1">Berkeley</strain>
    </source>
</reference>
<protein>
    <submittedName>
        <fullName evidence="1">Uncharacterized protein</fullName>
    </submittedName>
</protein>
<evidence type="ECO:0000313" key="2">
    <source>
        <dbReference type="Proteomes" id="UP001165960"/>
    </source>
</evidence>
<dbReference type="Proteomes" id="UP001165960">
    <property type="component" value="Unassembled WGS sequence"/>
</dbReference>
<name>A0ACC2TA20_9FUNG</name>
<accession>A0ACC2TA20</accession>
<evidence type="ECO:0000313" key="1">
    <source>
        <dbReference type="EMBL" id="KAJ9071529.1"/>
    </source>
</evidence>
<gene>
    <name evidence="1" type="ORF">DSO57_1036063</name>
</gene>
<organism evidence="1 2">
    <name type="scientific">Entomophthora muscae</name>
    <dbReference type="NCBI Taxonomy" id="34485"/>
    <lineage>
        <taxon>Eukaryota</taxon>
        <taxon>Fungi</taxon>
        <taxon>Fungi incertae sedis</taxon>
        <taxon>Zoopagomycota</taxon>
        <taxon>Entomophthoromycotina</taxon>
        <taxon>Entomophthoromycetes</taxon>
        <taxon>Entomophthorales</taxon>
        <taxon>Entomophthoraceae</taxon>
        <taxon>Entomophthora</taxon>
    </lineage>
</organism>
<comment type="caution">
    <text evidence="1">The sequence shown here is derived from an EMBL/GenBank/DDBJ whole genome shotgun (WGS) entry which is preliminary data.</text>
</comment>
<proteinExistence type="predicted"/>
<sequence>MKLPVTPKPIPASTTKLLLDHTNKLFGIVYITLTGVKDTIILTVASILWWYLPTPTAARQFPDTSKLEDQGWFSGTSSTKFYNKNFKLTQEDKEHNIATIGTSFLLFLYHPEFITKEVNHKVLIQEDIKMNSLTSKDNLLSSAKMSQKSGYFNQLVHSQSISLKGKKLINQDV</sequence>